<accession>A0A6J4LX18</accession>
<proteinExistence type="predicted"/>
<feature type="non-terminal residue" evidence="1">
    <location>
        <position position="39"/>
    </location>
</feature>
<reference evidence="1" key="1">
    <citation type="submission" date="2020-02" db="EMBL/GenBank/DDBJ databases">
        <authorList>
            <person name="Meier V. D."/>
        </authorList>
    </citation>
    <scope>NUCLEOTIDE SEQUENCE</scope>
    <source>
        <strain evidence="1">AVDCRST_MAG36</strain>
    </source>
</reference>
<evidence type="ECO:0000313" key="1">
    <source>
        <dbReference type="EMBL" id="CAA9344529.1"/>
    </source>
</evidence>
<sequence>ARAARDVLGRPGARRRRRPGLLVVPVGDAPRLGALRAVV</sequence>
<name>A0A6J4LX18_9ACTN</name>
<protein>
    <submittedName>
        <fullName evidence="1">Beta-lactamase class C-like and penicillin binding proteins (PBPs) superfamily</fullName>
    </submittedName>
</protein>
<dbReference type="AlphaFoldDB" id="A0A6J4LX18"/>
<dbReference type="EMBL" id="CADCUH010000102">
    <property type="protein sequence ID" value="CAA9344529.1"/>
    <property type="molecule type" value="Genomic_DNA"/>
</dbReference>
<organism evidence="1">
    <name type="scientific">uncultured Nocardioidaceae bacterium</name>
    <dbReference type="NCBI Taxonomy" id="253824"/>
    <lineage>
        <taxon>Bacteria</taxon>
        <taxon>Bacillati</taxon>
        <taxon>Actinomycetota</taxon>
        <taxon>Actinomycetes</taxon>
        <taxon>Propionibacteriales</taxon>
        <taxon>Nocardioidaceae</taxon>
        <taxon>environmental samples</taxon>
    </lineage>
</organism>
<gene>
    <name evidence="1" type="ORF">AVDCRST_MAG36-1574</name>
</gene>
<feature type="non-terminal residue" evidence="1">
    <location>
        <position position="1"/>
    </location>
</feature>